<keyword evidence="3" id="KW-1185">Reference proteome</keyword>
<reference evidence="2" key="1">
    <citation type="submission" date="2022-07" db="EMBL/GenBank/DDBJ databases">
        <title>Genome Sequence of Agrocybe chaxingu.</title>
        <authorList>
            <person name="Buettner E."/>
        </authorList>
    </citation>
    <scope>NUCLEOTIDE SEQUENCE</scope>
    <source>
        <strain evidence="2">MP-N11</strain>
    </source>
</reference>
<feature type="compositionally biased region" description="Basic and acidic residues" evidence="1">
    <location>
        <begin position="669"/>
        <end position="686"/>
    </location>
</feature>
<comment type="caution">
    <text evidence="2">The sequence shown here is derived from an EMBL/GenBank/DDBJ whole genome shotgun (WGS) entry which is preliminary data.</text>
</comment>
<gene>
    <name evidence="2" type="ORF">NLJ89_g7528</name>
</gene>
<dbReference type="InterPro" id="IPR041078">
    <property type="entry name" value="Plavaka"/>
</dbReference>
<evidence type="ECO:0000313" key="3">
    <source>
        <dbReference type="Proteomes" id="UP001148786"/>
    </source>
</evidence>
<dbReference type="Proteomes" id="UP001148786">
    <property type="component" value="Unassembled WGS sequence"/>
</dbReference>
<feature type="region of interest" description="Disordered" evidence="1">
    <location>
        <begin position="39"/>
        <end position="63"/>
    </location>
</feature>
<sequence length="869" mass="97919">MLSDLDMFHGQAQQHESIFEDSGAGLHTERHPILDGTLCDMDGDDLEPGSQPPLSEDGTKDDYSPFANRAEFELAELLYVEEEMSAGKIDRLLNLLAALYDEPPPFASHQEMYSLIDLIKQGEIPWNSFSIMYDGVRPQDGQPTPPWMDEKYEVWFRDPLQVLENQISNPEFKDMMDFSPKRVYHKGEHRYEDLMSGNWAWDQADEIAKDESTHGAMFAPVILGSDKTTVSVATGQNDFYPLYASLGNVHNSVRRAHRNAVSLIGFLSIPKTSKEYAEKADFRKFRRQLFHSSLEHILSSLCPHMTTPRITRCCDGHFRRVIYGLGPYIADYPEQALLACIVQNWCPKCTAPYDDLDGEVGGSRAHIHTNTLLSSGTITLQELWDDYGIVGDLLPFTTAFPRADIHELLSPDLLHQIIKGTFKDHIVDWVEQCIKAAHPKAQADRILADIDRRIAAVPSFPGLRHFHEGRGFKQWTGDDSKGLMKVYLPAIAGHVPPEMVKAVAALIDLCYLVRQNVIDEKALAQIKSTLDRFHQYREIFRELGIRPDGFSLPRQHSLSHYVFSITQFGAPNGLCSSITESKHVKAVKKPYRRSSRNKPLGQMLVTNQRVDKIAAARTDFTARGMLNGASSTANLLSSLHSNLSSHETRPEPTTLQPAQPVVNLGSSDPSHEDHTTVDERERHDAGPEDDPEADAEISLAKTYMRNLPRDIYELAHKIKQPDLPLLARRFLYGVLNHNSPTPAAAVPIDNLPDITEKVYVYNSARVVYYAPSDVSGLRGMHRERIRSVRSCDTPDDETGMWIVEPDYLARQKRSLEVVHLDTILRGAHLIGVAGPHFLPSNPKVEFSMALDSFKSFYVNNAQNEKLWKL</sequence>
<dbReference type="Pfam" id="PF18759">
    <property type="entry name" value="Plavaka"/>
    <property type="match status" value="1"/>
</dbReference>
<protein>
    <submittedName>
        <fullName evidence="2">Uncharacterized protein</fullName>
    </submittedName>
</protein>
<organism evidence="2 3">
    <name type="scientific">Agrocybe chaxingu</name>
    <dbReference type="NCBI Taxonomy" id="84603"/>
    <lineage>
        <taxon>Eukaryota</taxon>
        <taxon>Fungi</taxon>
        <taxon>Dikarya</taxon>
        <taxon>Basidiomycota</taxon>
        <taxon>Agaricomycotina</taxon>
        <taxon>Agaricomycetes</taxon>
        <taxon>Agaricomycetidae</taxon>
        <taxon>Agaricales</taxon>
        <taxon>Agaricineae</taxon>
        <taxon>Strophariaceae</taxon>
        <taxon>Agrocybe</taxon>
    </lineage>
</organism>
<accession>A0A9W8JZ02</accession>
<dbReference type="AlphaFoldDB" id="A0A9W8JZ02"/>
<evidence type="ECO:0000256" key="1">
    <source>
        <dbReference type="SAM" id="MobiDB-lite"/>
    </source>
</evidence>
<dbReference type="OrthoDB" id="3199698at2759"/>
<evidence type="ECO:0000313" key="2">
    <source>
        <dbReference type="EMBL" id="KAJ3505225.1"/>
    </source>
</evidence>
<feature type="region of interest" description="Disordered" evidence="1">
    <location>
        <begin position="641"/>
        <end position="693"/>
    </location>
</feature>
<name>A0A9W8JZ02_9AGAR</name>
<dbReference type="EMBL" id="JANKHO010000908">
    <property type="protein sequence ID" value="KAJ3505225.1"/>
    <property type="molecule type" value="Genomic_DNA"/>
</dbReference>
<proteinExistence type="predicted"/>